<feature type="compositionally biased region" description="Polar residues" evidence="3">
    <location>
        <begin position="126"/>
        <end position="141"/>
    </location>
</feature>
<feature type="compositionally biased region" description="Basic residues" evidence="3">
    <location>
        <begin position="114"/>
        <end position="123"/>
    </location>
</feature>
<dbReference type="AlphaFoldDB" id="A0A9P4JL30"/>
<protein>
    <recommendedName>
        <fullName evidence="4">RanBD1 domain-containing protein</fullName>
    </recommendedName>
</protein>
<comment type="subcellular location">
    <subcellularLocation>
        <location evidence="1">Nucleus</location>
    </subcellularLocation>
</comment>
<feature type="compositionally biased region" description="Polar residues" evidence="3">
    <location>
        <begin position="378"/>
        <end position="392"/>
    </location>
</feature>
<dbReference type="PANTHER" id="PTHR23138">
    <property type="entry name" value="RAN BINDING PROTEIN"/>
    <property type="match status" value="1"/>
</dbReference>
<dbReference type="Proteomes" id="UP000799536">
    <property type="component" value="Unassembled WGS sequence"/>
</dbReference>
<feature type="domain" description="RanBD1" evidence="4">
    <location>
        <begin position="442"/>
        <end position="511"/>
    </location>
</feature>
<reference evidence="5" key="1">
    <citation type="journal article" date="2020" name="Stud. Mycol.">
        <title>101 Dothideomycetes genomes: a test case for predicting lifestyles and emergence of pathogens.</title>
        <authorList>
            <person name="Haridas S."/>
            <person name="Albert R."/>
            <person name="Binder M."/>
            <person name="Bloem J."/>
            <person name="Labutti K."/>
            <person name="Salamov A."/>
            <person name="Andreopoulos B."/>
            <person name="Baker S."/>
            <person name="Barry K."/>
            <person name="Bills G."/>
            <person name="Bluhm B."/>
            <person name="Cannon C."/>
            <person name="Castanera R."/>
            <person name="Culley D."/>
            <person name="Daum C."/>
            <person name="Ezra D."/>
            <person name="Gonzalez J."/>
            <person name="Henrissat B."/>
            <person name="Kuo A."/>
            <person name="Liang C."/>
            <person name="Lipzen A."/>
            <person name="Lutzoni F."/>
            <person name="Magnuson J."/>
            <person name="Mondo S."/>
            <person name="Nolan M."/>
            <person name="Ohm R."/>
            <person name="Pangilinan J."/>
            <person name="Park H.-J."/>
            <person name="Ramirez L."/>
            <person name="Alfaro M."/>
            <person name="Sun H."/>
            <person name="Tritt A."/>
            <person name="Yoshinaga Y."/>
            <person name="Zwiers L.-H."/>
            <person name="Turgeon B."/>
            <person name="Goodwin S."/>
            <person name="Spatafora J."/>
            <person name="Crous P."/>
            <person name="Grigoriev I."/>
        </authorList>
    </citation>
    <scope>NUCLEOTIDE SEQUENCE</scope>
    <source>
        <strain evidence="5">ATCC 74209</strain>
    </source>
</reference>
<feature type="compositionally biased region" description="Acidic residues" evidence="3">
    <location>
        <begin position="400"/>
        <end position="414"/>
    </location>
</feature>
<dbReference type="GO" id="GO:0005634">
    <property type="term" value="C:nucleus"/>
    <property type="evidence" value="ECO:0007669"/>
    <property type="project" value="UniProtKB-SubCell"/>
</dbReference>
<feature type="compositionally biased region" description="Polar residues" evidence="3">
    <location>
        <begin position="71"/>
        <end position="82"/>
    </location>
</feature>
<feature type="compositionally biased region" description="Polar residues" evidence="3">
    <location>
        <begin position="1"/>
        <end position="10"/>
    </location>
</feature>
<keyword evidence="6" id="KW-1185">Reference proteome</keyword>
<organism evidence="5 6">
    <name type="scientific">Delitschia confertaspora ATCC 74209</name>
    <dbReference type="NCBI Taxonomy" id="1513339"/>
    <lineage>
        <taxon>Eukaryota</taxon>
        <taxon>Fungi</taxon>
        <taxon>Dikarya</taxon>
        <taxon>Ascomycota</taxon>
        <taxon>Pezizomycotina</taxon>
        <taxon>Dothideomycetes</taxon>
        <taxon>Pleosporomycetidae</taxon>
        <taxon>Pleosporales</taxon>
        <taxon>Delitschiaceae</taxon>
        <taxon>Delitschia</taxon>
    </lineage>
</organism>
<feature type="compositionally biased region" description="Gly residues" evidence="3">
    <location>
        <begin position="350"/>
        <end position="373"/>
    </location>
</feature>
<dbReference type="OrthoDB" id="185618at2759"/>
<dbReference type="PANTHER" id="PTHR23138:SF142">
    <property type="entry name" value="RAN-BINDING PROTEIN 3B-RELATED"/>
    <property type="match status" value="1"/>
</dbReference>
<name>A0A9P4JL30_9PLEO</name>
<keyword evidence="2" id="KW-0539">Nucleus</keyword>
<dbReference type="PROSITE" id="PS50196">
    <property type="entry name" value="RANBD1"/>
    <property type="match status" value="1"/>
</dbReference>
<feature type="compositionally biased region" description="Polar residues" evidence="3">
    <location>
        <begin position="254"/>
        <end position="267"/>
    </location>
</feature>
<proteinExistence type="predicted"/>
<dbReference type="InterPro" id="IPR000156">
    <property type="entry name" value="Ran_bind_dom"/>
</dbReference>
<feature type="compositionally biased region" description="Basic and acidic residues" evidence="3">
    <location>
        <begin position="200"/>
        <end position="215"/>
    </location>
</feature>
<dbReference type="InterPro" id="IPR045255">
    <property type="entry name" value="RanBP1-like"/>
</dbReference>
<dbReference type="Gene3D" id="2.30.29.30">
    <property type="entry name" value="Pleckstrin-homology domain (PH domain)/Phosphotyrosine-binding domain (PTB)"/>
    <property type="match status" value="1"/>
</dbReference>
<evidence type="ECO:0000256" key="1">
    <source>
        <dbReference type="ARBA" id="ARBA00004123"/>
    </source>
</evidence>
<feature type="region of interest" description="Disordered" evidence="3">
    <location>
        <begin position="1"/>
        <end position="450"/>
    </location>
</feature>
<sequence length="563" mass="59120">MMRTHSSGSVQDDRTTQKKSSKPSQEPSPTRSDRSTESEGRPVREKLKETRIDAQTFDTVGKPDHLMSDVAPNTNGSANAGSDTERGRGLRRKRSHEEVEDEEGTEKAPEKIVKHNKHTRKRSRDVTNSDSGSSDVTNPIGQSKVAKIDEEDGETPLNLTEPQGGAVPRSSSPKNKRSREGPEGLGASDKNTDPQESVTTEERESKRQRDEKDTKTVAGKESQTKIPAGSGFANFSSASPFASVSPKKPSVPATTSKAENELPQTSADKFKASGFGSFASSASPFGGLGRSTSKSPFAAAGGSSKPSLSSFASPSSSAGASGSGFGALGSDKSAIGNSGASSFGGAKPMLGGGFGGGFGSSTGFGSLTGGKGGLSSFASPGTSGITGLNNKQVKPFGAAADDEGDEDGGEEGNDDGSKSPTAEDAEKERQNSDQDRRFREQEIETGEENEETIWTGRAKLYAFDKAWQERGIGALKLNVTKSGPKKARFVLRADGTHRLILNTPILKDTQYGGSEAGPPVDGAFFLPVPKEDGSGLIQTGRFKMKGPNAVALYNEVLRLKKEL</sequence>
<evidence type="ECO:0000313" key="5">
    <source>
        <dbReference type="EMBL" id="KAF2200219.1"/>
    </source>
</evidence>
<feature type="compositionally biased region" description="Basic and acidic residues" evidence="3">
    <location>
        <begin position="31"/>
        <end position="52"/>
    </location>
</feature>
<evidence type="ECO:0000256" key="3">
    <source>
        <dbReference type="SAM" id="MobiDB-lite"/>
    </source>
</evidence>
<dbReference type="Pfam" id="PF00638">
    <property type="entry name" value="Ran_BP1"/>
    <property type="match status" value="1"/>
</dbReference>
<comment type="caution">
    <text evidence="5">The sequence shown here is derived from an EMBL/GenBank/DDBJ whole genome shotgun (WGS) entry which is preliminary data.</text>
</comment>
<dbReference type="SUPFAM" id="SSF50729">
    <property type="entry name" value="PH domain-like"/>
    <property type="match status" value="1"/>
</dbReference>
<dbReference type="SMART" id="SM00160">
    <property type="entry name" value="RanBD"/>
    <property type="match status" value="1"/>
</dbReference>
<dbReference type="InterPro" id="IPR011993">
    <property type="entry name" value="PH-like_dom_sf"/>
</dbReference>
<evidence type="ECO:0000256" key="2">
    <source>
        <dbReference type="ARBA" id="ARBA00023242"/>
    </source>
</evidence>
<evidence type="ECO:0000259" key="4">
    <source>
        <dbReference type="PROSITE" id="PS50196"/>
    </source>
</evidence>
<feature type="compositionally biased region" description="Low complexity" evidence="3">
    <location>
        <begin position="298"/>
        <end position="320"/>
    </location>
</feature>
<accession>A0A9P4JL30</accession>
<dbReference type="EMBL" id="ML994033">
    <property type="protein sequence ID" value="KAF2200219.1"/>
    <property type="molecule type" value="Genomic_DNA"/>
</dbReference>
<gene>
    <name evidence="5" type="ORF">GQ43DRAFT_82824</name>
</gene>
<feature type="compositionally biased region" description="Low complexity" evidence="3">
    <location>
        <begin position="272"/>
        <end position="285"/>
    </location>
</feature>
<feature type="compositionally biased region" description="Basic and acidic residues" evidence="3">
    <location>
        <begin position="424"/>
        <end position="442"/>
    </location>
</feature>
<feature type="compositionally biased region" description="Low complexity" evidence="3">
    <location>
        <begin position="227"/>
        <end position="253"/>
    </location>
</feature>
<evidence type="ECO:0000313" key="6">
    <source>
        <dbReference type="Proteomes" id="UP000799536"/>
    </source>
</evidence>